<dbReference type="Gene3D" id="2.160.20.10">
    <property type="entry name" value="Single-stranded right-handed beta-helix, Pectin lyase-like"/>
    <property type="match status" value="1"/>
</dbReference>
<dbReference type="InterPro" id="IPR006626">
    <property type="entry name" value="PbH1"/>
</dbReference>
<evidence type="ECO:0000259" key="2">
    <source>
        <dbReference type="Pfam" id="PF13229"/>
    </source>
</evidence>
<feature type="compositionally biased region" description="Low complexity" evidence="1">
    <location>
        <begin position="10"/>
        <end position="29"/>
    </location>
</feature>
<sequence length="477" mass="49785">MTFAEPDTTPAASLAAAPSGGSSAQPPPGAVVVGVDADLQAMADAAGPGATLWLEAGVHREQAVTPLDNQRFTGAEGAVMNGARLLDGFVRDGENYVVGGQTQEGERRAAEEGLDAFPRAAYPDAVFVDDKPLQPVDSLAELAPGRFFFDYAADRIYVRDDPAGHAVEAAVSPYAFAGGATGVTIEGLTVEKYAAPVQYGAIGHNTPPVGWTIQDNEVRLNYGVGILAGTDTKLLGNHVHDNGEMGLGGSGDNILVEGNELAANGFFSGIDPFWEGGGAKFAVTRGLVVRDNLSHDNNGYGLWTDIDNIDTLYEGNRLQGNSGGGINHEISYDAVIRDNSFAGNGAAVPEWLWGSAIQIQNSQQVEIYGNTVDMTGGGNGIGLIQQDRGDGAHGPYVTAGNAVHDNLLIAPAADAGAFGAVADSDEAALLAAGNSFDHNEYRVTSAADDHWVWGEYYDWESYRAASGQDANSTLVLL</sequence>
<gene>
    <name evidence="3" type="ORF">QWZ14_12325</name>
</gene>
<dbReference type="EMBL" id="JAUFPN010000136">
    <property type="protein sequence ID" value="MDN3565148.1"/>
    <property type="molecule type" value="Genomic_DNA"/>
</dbReference>
<proteinExistence type="predicted"/>
<dbReference type="SUPFAM" id="SSF51126">
    <property type="entry name" value="Pectin lyase-like"/>
    <property type="match status" value="1"/>
</dbReference>
<keyword evidence="4" id="KW-1185">Reference proteome</keyword>
<evidence type="ECO:0000313" key="4">
    <source>
        <dbReference type="Proteomes" id="UP001529369"/>
    </source>
</evidence>
<dbReference type="RefSeq" id="WP_290316969.1">
    <property type="nucleotide sequence ID" value="NZ_JAUFPN010000136.1"/>
</dbReference>
<dbReference type="SMART" id="SM00710">
    <property type="entry name" value="PbH1"/>
    <property type="match status" value="5"/>
</dbReference>
<dbReference type="InterPro" id="IPR012334">
    <property type="entry name" value="Pectin_lyas_fold"/>
</dbReference>
<feature type="region of interest" description="Disordered" evidence="1">
    <location>
        <begin position="1"/>
        <end position="29"/>
    </location>
</feature>
<reference evidence="4" key="1">
    <citation type="journal article" date="2019" name="Int. J. Syst. Evol. Microbiol.">
        <title>The Global Catalogue of Microorganisms (GCM) 10K type strain sequencing project: providing services to taxonomists for standard genome sequencing and annotation.</title>
        <authorList>
            <consortium name="The Broad Institute Genomics Platform"/>
            <consortium name="The Broad Institute Genome Sequencing Center for Infectious Disease"/>
            <person name="Wu L."/>
            <person name="Ma J."/>
        </authorList>
    </citation>
    <scope>NUCLEOTIDE SEQUENCE [LARGE SCALE GENOMIC DNA]</scope>
    <source>
        <strain evidence="4">CECT 7131</strain>
    </source>
</reference>
<accession>A0ABT8A5T0</accession>
<evidence type="ECO:0000313" key="3">
    <source>
        <dbReference type="EMBL" id="MDN3565148.1"/>
    </source>
</evidence>
<dbReference type="InterPro" id="IPR011050">
    <property type="entry name" value="Pectin_lyase_fold/virulence"/>
</dbReference>
<protein>
    <submittedName>
        <fullName evidence="3">Right-handed parallel beta-helix repeat-containing protein</fullName>
    </submittedName>
</protein>
<name>A0ABT8A5T0_9PROT</name>
<feature type="domain" description="Right handed beta helix" evidence="2">
    <location>
        <begin position="211"/>
        <end position="348"/>
    </location>
</feature>
<dbReference type="Proteomes" id="UP001529369">
    <property type="component" value="Unassembled WGS sequence"/>
</dbReference>
<dbReference type="InterPro" id="IPR039448">
    <property type="entry name" value="Beta_helix"/>
</dbReference>
<dbReference type="Pfam" id="PF13229">
    <property type="entry name" value="Beta_helix"/>
    <property type="match status" value="1"/>
</dbReference>
<evidence type="ECO:0000256" key="1">
    <source>
        <dbReference type="SAM" id="MobiDB-lite"/>
    </source>
</evidence>
<comment type="caution">
    <text evidence="3">The sequence shown here is derived from an EMBL/GenBank/DDBJ whole genome shotgun (WGS) entry which is preliminary data.</text>
</comment>
<organism evidence="3 4">
    <name type="scientific">Paeniroseomonas aquatica</name>
    <dbReference type="NCBI Taxonomy" id="373043"/>
    <lineage>
        <taxon>Bacteria</taxon>
        <taxon>Pseudomonadati</taxon>
        <taxon>Pseudomonadota</taxon>
        <taxon>Alphaproteobacteria</taxon>
        <taxon>Acetobacterales</taxon>
        <taxon>Acetobacteraceae</taxon>
        <taxon>Paeniroseomonas</taxon>
    </lineage>
</organism>